<protein>
    <submittedName>
        <fullName evidence="1">PRC-barrel domain containing protein</fullName>
    </submittedName>
</protein>
<dbReference type="AlphaFoldDB" id="A0A4V1FXD7"/>
<proteinExistence type="predicted"/>
<accession>A0A4V1FXD7</accession>
<dbReference type="KEGG" id="nvr:FEJ81_00730"/>
<dbReference type="EMBL" id="CP040330">
    <property type="protein sequence ID" value="QCS40938.1"/>
    <property type="molecule type" value="Genomic_DNA"/>
</dbReference>
<name>A0A4V1FXD7_9EURY</name>
<gene>
    <name evidence="1" type="ORF">FEJ81_00730</name>
</gene>
<sequence>MGDEITTEDGGKRVIDSNGTEIGVVLDVEDGTAYVDPNDEIGGELKTRLGWGPDTGSRYPLRNDAIGEITDEEIRLRGEY</sequence>
<organism evidence="1 2">
    <name type="scientific">Natrinema versiforme</name>
    <dbReference type="NCBI Taxonomy" id="88724"/>
    <lineage>
        <taxon>Archaea</taxon>
        <taxon>Methanobacteriati</taxon>
        <taxon>Methanobacteriota</taxon>
        <taxon>Stenosarchaea group</taxon>
        <taxon>Halobacteria</taxon>
        <taxon>Halobacteriales</taxon>
        <taxon>Natrialbaceae</taxon>
        <taxon>Natrinema</taxon>
    </lineage>
</organism>
<dbReference type="RefSeq" id="WP_138243462.1">
    <property type="nucleotide sequence ID" value="NZ_CP040330.1"/>
</dbReference>
<dbReference type="GeneID" id="40263751"/>
<evidence type="ECO:0000313" key="2">
    <source>
        <dbReference type="Proteomes" id="UP000302218"/>
    </source>
</evidence>
<reference evidence="2" key="1">
    <citation type="submission" date="2019-05" db="EMBL/GenBank/DDBJ databases">
        <title>Genome sequence and methylation pattern of the halophilic Archaeon Natrinema versiforme BOL5-4.</title>
        <authorList>
            <person name="DasSarma P."/>
            <person name="Anton B.P."/>
            <person name="DasSarma S.L."/>
            <person name="Martinez F.L."/>
            <person name="Guzman D."/>
            <person name="Roberts R.J."/>
            <person name="DasSarma S."/>
        </authorList>
    </citation>
    <scope>NUCLEOTIDE SEQUENCE [LARGE SCALE GENOMIC DNA]</scope>
    <source>
        <strain evidence="2">BOL5-4</strain>
    </source>
</reference>
<dbReference type="OrthoDB" id="229248at2157"/>
<dbReference type="Proteomes" id="UP000302218">
    <property type="component" value="Chromosome"/>
</dbReference>
<evidence type="ECO:0000313" key="1">
    <source>
        <dbReference type="EMBL" id="QCS40938.1"/>
    </source>
</evidence>